<name>A0A7W6P3C7_9HYPH</name>
<reference evidence="3 4" key="1">
    <citation type="submission" date="2020-08" db="EMBL/GenBank/DDBJ databases">
        <title>Genomic Encyclopedia of Type Strains, Phase IV (KMG-IV): sequencing the most valuable type-strain genomes for metagenomic binning, comparative biology and taxonomic classification.</title>
        <authorList>
            <person name="Goeker M."/>
        </authorList>
    </citation>
    <scope>NUCLEOTIDE SEQUENCE [LARGE SCALE GENOMIC DNA]</scope>
    <source>
        <strain evidence="3 4">DSM 26385</strain>
    </source>
</reference>
<accession>A0A7W6P3C7</accession>
<evidence type="ECO:0000313" key="3">
    <source>
        <dbReference type="EMBL" id="MBB4104781.1"/>
    </source>
</evidence>
<dbReference type="InterPro" id="IPR028098">
    <property type="entry name" value="Glyco_trans_4-like_N"/>
</dbReference>
<feature type="domain" description="Glycosyltransferase subfamily 4-like N-terminal" evidence="2">
    <location>
        <begin position="388"/>
        <end position="544"/>
    </location>
</feature>
<comment type="caution">
    <text evidence="3">The sequence shown here is derived from an EMBL/GenBank/DDBJ whole genome shotgun (WGS) entry which is preliminary data.</text>
</comment>
<protein>
    <submittedName>
        <fullName evidence="3">Glycosyltransferase involved in cell wall biosynthesis</fullName>
    </submittedName>
</protein>
<dbReference type="CDD" id="cd03801">
    <property type="entry name" value="GT4_PimA-like"/>
    <property type="match status" value="1"/>
</dbReference>
<dbReference type="GO" id="GO:0016758">
    <property type="term" value="F:hexosyltransferase activity"/>
    <property type="evidence" value="ECO:0007669"/>
    <property type="project" value="TreeGrafter"/>
</dbReference>
<feature type="domain" description="Glycosyl transferase family 1" evidence="1">
    <location>
        <begin position="566"/>
        <end position="721"/>
    </location>
</feature>
<feature type="domain" description="Glycosyltransferase subfamily 4-like N-terminal" evidence="2">
    <location>
        <begin position="20"/>
        <end position="159"/>
    </location>
</feature>
<keyword evidence="4" id="KW-1185">Reference proteome</keyword>
<proteinExistence type="predicted"/>
<dbReference type="PANTHER" id="PTHR45947">
    <property type="entry name" value="SULFOQUINOVOSYL TRANSFERASE SQD2"/>
    <property type="match status" value="1"/>
</dbReference>
<dbReference type="InterPro" id="IPR050194">
    <property type="entry name" value="Glycosyltransferase_grp1"/>
</dbReference>
<dbReference type="Pfam" id="PF13439">
    <property type="entry name" value="Glyco_transf_4"/>
    <property type="match status" value="2"/>
</dbReference>
<dbReference type="SUPFAM" id="SSF53756">
    <property type="entry name" value="UDP-Glycosyltransferase/glycogen phosphorylase"/>
    <property type="match status" value="2"/>
</dbReference>
<sequence length="751" mass="80702">MPMIQKRNVLILTQCFPPDVGGIENMMGSLAHALAEAGTNLTVLADGPKDSKDDQFPFLLRRFDGFKPLRRWRKGRAATHVIRSGNADVIIADSWKSLEYLDKGAARQAGAKVIVLAHGMEFPAKVSGKKAARIRSAFAKADEIVANSHYTAAQCAPYQQRNVLRVATPPILPQPAPSPERLDALRSRYGDALNIMSLCRLEPRKGIDKLIEAVAALRQDFPQIKLHVAGSGPDRERLQSLAQRLEVGDAVVFHGRVSDAEKAALYAISDIFAMPARREGSSVEGFGIVYLEAAWYGTPSIAGSEGGASDAVHDGETGIICDGQEATAVRQALQTLLSSPELRARLGENARRRAHAQIWSERLVDYLPPQTNTAKPRILQLLPALGDGGVERSAVEMAGYLSSKGIANWIASAGGPLVAQTEKLGARHAQIAVGSKSPIGMFAAARKIARLIDEEQIDIVHARSRAPAWVALIALKLARRKAHYITTFHGVYSHGNALKRFYNSAMLRTPVVIANSLFIHDHIISVYGYPAAQIVVAPRGIEPALFDPATISAEQRARVRAELGGSERPLVVMVGRITGWKGHTVLVDAIARLTHKDVDFAFIGSGIDNVIAELKTKVTTLGIADRVHFAGSRRDIPAVLAAADLAISASTRPEAFGRAAIEAQAMGVPVIATDHGGSRETVIPGKTGWLVTPGDADAMASAIDEALADPARRAEMGASGRANVLAHFTTQAMLEKEFSGYTRVLARTVPR</sequence>
<dbReference type="Proteomes" id="UP000584824">
    <property type="component" value="Unassembled WGS sequence"/>
</dbReference>
<organism evidence="3 4">
    <name type="scientific">Allorhizobium borbori</name>
    <dbReference type="NCBI Taxonomy" id="485907"/>
    <lineage>
        <taxon>Bacteria</taxon>
        <taxon>Pseudomonadati</taxon>
        <taxon>Pseudomonadota</taxon>
        <taxon>Alphaproteobacteria</taxon>
        <taxon>Hyphomicrobiales</taxon>
        <taxon>Rhizobiaceae</taxon>
        <taxon>Rhizobium/Agrobacterium group</taxon>
        <taxon>Allorhizobium</taxon>
    </lineage>
</organism>
<dbReference type="CDD" id="cd03819">
    <property type="entry name" value="GT4_WavL-like"/>
    <property type="match status" value="1"/>
</dbReference>
<dbReference type="AlphaFoldDB" id="A0A7W6P3C7"/>
<dbReference type="RefSeq" id="WP_183793852.1">
    <property type="nucleotide sequence ID" value="NZ_JACIDU010000014.1"/>
</dbReference>
<keyword evidence="3" id="KW-0808">Transferase</keyword>
<evidence type="ECO:0000259" key="2">
    <source>
        <dbReference type="Pfam" id="PF13439"/>
    </source>
</evidence>
<dbReference type="EMBL" id="JACIDU010000014">
    <property type="protein sequence ID" value="MBB4104781.1"/>
    <property type="molecule type" value="Genomic_DNA"/>
</dbReference>
<evidence type="ECO:0000259" key="1">
    <source>
        <dbReference type="Pfam" id="PF00534"/>
    </source>
</evidence>
<dbReference type="Gene3D" id="3.40.50.2000">
    <property type="entry name" value="Glycogen Phosphorylase B"/>
    <property type="match status" value="4"/>
</dbReference>
<evidence type="ECO:0000313" key="4">
    <source>
        <dbReference type="Proteomes" id="UP000584824"/>
    </source>
</evidence>
<gene>
    <name evidence="3" type="ORF">GGQ66_003360</name>
</gene>
<feature type="domain" description="Glycosyl transferase family 1" evidence="1">
    <location>
        <begin position="195"/>
        <end position="353"/>
    </location>
</feature>
<dbReference type="Pfam" id="PF00534">
    <property type="entry name" value="Glycos_transf_1"/>
    <property type="match status" value="2"/>
</dbReference>
<dbReference type="InterPro" id="IPR001296">
    <property type="entry name" value="Glyco_trans_1"/>
</dbReference>
<dbReference type="PANTHER" id="PTHR45947:SF3">
    <property type="entry name" value="SULFOQUINOVOSYL TRANSFERASE SQD2"/>
    <property type="match status" value="1"/>
</dbReference>